<organism evidence="7">
    <name type="scientific">Rhizophora mucronata</name>
    <name type="common">Asiatic mangrove</name>
    <dbReference type="NCBI Taxonomy" id="61149"/>
    <lineage>
        <taxon>Eukaryota</taxon>
        <taxon>Viridiplantae</taxon>
        <taxon>Streptophyta</taxon>
        <taxon>Embryophyta</taxon>
        <taxon>Tracheophyta</taxon>
        <taxon>Spermatophyta</taxon>
        <taxon>Magnoliopsida</taxon>
        <taxon>eudicotyledons</taxon>
        <taxon>Gunneridae</taxon>
        <taxon>Pentapetalae</taxon>
        <taxon>rosids</taxon>
        <taxon>fabids</taxon>
        <taxon>Malpighiales</taxon>
        <taxon>Rhizophoraceae</taxon>
        <taxon>Rhizophora</taxon>
    </lineage>
</organism>
<evidence type="ECO:0000256" key="4">
    <source>
        <dbReference type="ARBA" id="ARBA00023253"/>
    </source>
</evidence>
<dbReference type="GO" id="GO:0016757">
    <property type="term" value="F:glycosyltransferase activity"/>
    <property type="evidence" value="ECO:0007669"/>
    <property type="project" value="UniProtKB-KW"/>
</dbReference>
<evidence type="ECO:0000256" key="2">
    <source>
        <dbReference type="ARBA" id="ARBA00022676"/>
    </source>
</evidence>
<keyword evidence="5" id="KW-0119">Carbohydrate metabolism</keyword>
<evidence type="ECO:0000256" key="6">
    <source>
        <dbReference type="ARBA" id="ARBA00030350"/>
    </source>
</evidence>
<dbReference type="InterPro" id="IPR024709">
    <property type="entry name" value="FucosylTrfase_pln"/>
</dbReference>
<evidence type="ECO:0000256" key="1">
    <source>
        <dbReference type="ARBA" id="ARBA00007737"/>
    </source>
</evidence>
<dbReference type="EMBL" id="GGEC01009915">
    <property type="protein sequence ID" value="MBW90398.1"/>
    <property type="molecule type" value="Transcribed_RNA"/>
</dbReference>
<proteinExistence type="inferred from homology"/>
<dbReference type="GO" id="GO:0006004">
    <property type="term" value="P:fucose metabolic process"/>
    <property type="evidence" value="ECO:0007669"/>
    <property type="project" value="UniProtKB-KW"/>
</dbReference>
<reference evidence="7" key="1">
    <citation type="submission" date="2018-02" db="EMBL/GenBank/DDBJ databases">
        <title>Rhizophora mucronata_Transcriptome.</title>
        <authorList>
            <person name="Meera S.P."/>
            <person name="Sreeshan A."/>
            <person name="Augustine A."/>
        </authorList>
    </citation>
    <scope>NUCLEOTIDE SEQUENCE</scope>
    <source>
        <tissue evidence="7">Leaf</tissue>
    </source>
</reference>
<sequence>MVAFSCCIYDGGDAERYEMDFYRETGWRGKFRKKNRFIIPSINRVNGKCPLTPLEVGMMLRGMGFDNNTSIYLASGEIYQAERHLDPLLKMFPLTYSKKSLATPDELAPFEVTSCKAFSCKVW</sequence>
<keyword evidence="2" id="KW-0328">Glycosyltransferase</keyword>
<dbReference type="EMBL" id="GGEC01009914">
    <property type="protein sequence ID" value="MBW90397.1"/>
    <property type="molecule type" value="Transcribed_RNA"/>
</dbReference>
<dbReference type="PANTHER" id="PTHR31288">
    <property type="entry name" value="O-FUCOSYLTRANSFERASE FAMILY PROTEIN"/>
    <property type="match status" value="1"/>
</dbReference>
<comment type="similarity">
    <text evidence="1">Belongs to the glycosyltransferase GT106 family.</text>
</comment>
<dbReference type="PANTHER" id="PTHR31288:SF8">
    <property type="entry name" value="O-FUCOSYLTRANSFERASE 10-RELATED"/>
    <property type="match status" value="1"/>
</dbReference>
<name>A0A2P2JA81_RHIMU</name>
<accession>A0A2P2JA81</accession>
<dbReference type="AlphaFoldDB" id="A0A2P2JA81"/>
<evidence type="ECO:0000256" key="3">
    <source>
        <dbReference type="ARBA" id="ARBA00022679"/>
    </source>
</evidence>
<protein>
    <recommendedName>
        <fullName evidence="6">O-fucosyltransferase family protein</fullName>
    </recommendedName>
</protein>
<dbReference type="EMBL" id="GGEC01009913">
    <property type="protein sequence ID" value="MBW90396.1"/>
    <property type="molecule type" value="Transcribed_RNA"/>
</dbReference>
<evidence type="ECO:0000256" key="5">
    <source>
        <dbReference type="ARBA" id="ARBA00023277"/>
    </source>
</evidence>
<keyword evidence="4" id="KW-0294">Fucose metabolism</keyword>
<dbReference type="Pfam" id="PF10250">
    <property type="entry name" value="O-FucT"/>
    <property type="match status" value="1"/>
</dbReference>
<evidence type="ECO:0000313" key="7">
    <source>
        <dbReference type="EMBL" id="MBW90396.1"/>
    </source>
</evidence>
<keyword evidence="3" id="KW-0808">Transferase</keyword>
<dbReference type="InterPro" id="IPR019378">
    <property type="entry name" value="GDP-Fuc_O-FucTrfase"/>
</dbReference>